<gene>
    <name evidence="7" type="ORF">GCM10010411_35540</name>
</gene>
<dbReference type="Gene3D" id="1.20.1250.20">
    <property type="entry name" value="MFS general substrate transporter like domains"/>
    <property type="match status" value="1"/>
</dbReference>
<feature type="transmembrane region" description="Helical" evidence="6">
    <location>
        <begin position="34"/>
        <end position="51"/>
    </location>
</feature>
<dbReference type="EMBL" id="BAAATD010000004">
    <property type="protein sequence ID" value="GAA2598870.1"/>
    <property type="molecule type" value="Genomic_DNA"/>
</dbReference>
<evidence type="ECO:0000256" key="1">
    <source>
        <dbReference type="ARBA" id="ARBA00004651"/>
    </source>
</evidence>
<comment type="subcellular location">
    <subcellularLocation>
        <location evidence="1">Cell membrane</location>
        <topology evidence="1">Multi-pass membrane protein</topology>
    </subcellularLocation>
</comment>
<evidence type="ECO:0000256" key="6">
    <source>
        <dbReference type="SAM" id="Phobius"/>
    </source>
</evidence>
<feature type="transmembrane region" description="Helical" evidence="6">
    <location>
        <begin position="269"/>
        <end position="289"/>
    </location>
</feature>
<feature type="transmembrane region" description="Helical" evidence="6">
    <location>
        <begin position="363"/>
        <end position="385"/>
    </location>
</feature>
<evidence type="ECO:0000313" key="8">
    <source>
        <dbReference type="Proteomes" id="UP001501509"/>
    </source>
</evidence>
<proteinExistence type="predicted"/>
<comment type="caution">
    <text evidence="7">The sequence shown here is derived from an EMBL/GenBank/DDBJ whole genome shotgun (WGS) entry which is preliminary data.</text>
</comment>
<protein>
    <submittedName>
        <fullName evidence="7">MFS transporter</fullName>
    </submittedName>
</protein>
<keyword evidence="8" id="KW-1185">Reference proteome</keyword>
<feature type="transmembrane region" description="Helical" evidence="6">
    <location>
        <begin position="63"/>
        <end position="82"/>
    </location>
</feature>
<feature type="transmembrane region" description="Helical" evidence="6">
    <location>
        <begin position="391"/>
        <end position="411"/>
    </location>
</feature>
<feature type="transmembrane region" description="Helical" evidence="6">
    <location>
        <begin position="301"/>
        <end position="319"/>
    </location>
</feature>
<evidence type="ECO:0000256" key="3">
    <source>
        <dbReference type="ARBA" id="ARBA00022692"/>
    </source>
</evidence>
<sequence>MASPSSEQVDDPRPGLLHDSEFLKLWVGQSLSQIGAQVTFLAVPLAAVLVLHASAAEMGVLSALVRLPMVGFLLFGVLVDRVRKRPVLIWSDIGRAAVLLLIPLLYFADMLTMAVIYVVVFVLGVLSVLFQVAYRTYIPHLVPREHLADGNSKLQMSESVAQALGPGLVGGLIKVVSAPVLIIIDIVTYLISAVACWLIRTPEERPAPDDDVRSVYKAVWEGYQWVMRQPLVRPLAIGTAFYSFFIMGAMQSIFVLYLLKGGPNLDAAWVGVITATGGAGAILGAGLAIRVTKRLGIGPTLLWSTVIGNCALFLVPLAVRPVGLAVAMLAVSQFVVWACNQIFIVNNLTLVQSVTPMPMIGRILATIFSLGLIPAPLGALGAGLLGEWLGLRTAIFIAILVGALVPILALARSPIPKLKEIPDPVS</sequence>
<name>A0ABN3PTA7_9ACTN</name>
<feature type="transmembrane region" description="Helical" evidence="6">
    <location>
        <begin position="176"/>
        <end position="199"/>
    </location>
</feature>
<feature type="transmembrane region" description="Helical" evidence="6">
    <location>
        <begin position="235"/>
        <end position="257"/>
    </location>
</feature>
<dbReference type="PANTHER" id="PTHR23513">
    <property type="entry name" value="INTEGRAL MEMBRANE EFFLUX PROTEIN-RELATED"/>
    <property type="match status" value="1"/>
</dbReference>
<dbReference type="Pfam" id="PF07690">
    <property type="entry name" value="MFS_1"/>
    <property type="match status" value="1"/>
</dbReference>
<keyword evidence="5 6" id="KW-0472">Membrane</keyword>
<keyword evidence="4 6" id="KW-1133">Transmembrane helix</keyword>
<feature type="transmembrane region" description="Helical" evidence="6">
    <location>
        <begin position="114"/>
        <end position="134"/>
    </location>
</feature>
<reference evidence="7 8" key="1">
    <citation type="journal article" date="2019" name="Int. J. Syst. Evol. Microbiol.">
        <title>The Global Catalogue of Microorganisms (GCM) 10K type strain sequencing project: providing services to taxonomists for standard genome sequencing and annotation.</title>
        <authorList>
            <consortium name="The Broad Institute Genomics Platform"/>
            <consortium name="The Broad Institute Genome Sequencing Center for Infectious Disease"/>
            <person name="Wu L."/>
            <person name="Ma J."/>
        </authorList>
    </citation>
    <scope>NUCLEOTIDE SEQUENCE [LARGE SCALE GENOMIC DNA]</scope>
    <source>
        <strain evidence="7 8">JCM 6833</strain>
    </source>
</reference>
<dbReference type="RefSeq" id="WP_344542177.1">
    <property type="nucleotide sequence ID" value="NZ_BAAATD010000004.1"/>
</dbReference>
<feature type="transmembrane region" description="Helical" evidence="6">
    <location>
        <begin position="325"/>
        <end position="351"/>
    </location>
</feature>
<evidence type="ECO:0000256" key="4">
    <source>
        <dbReference type="ARBA" id="ARBA00022989"/>
    </source>
</evidence>
<accession>A0ABN3PTA7</accession>
<evidence type="ECO:0000256" key="2">
    <source>
        <dbReference type="ARBA" id="ARBA00022475"/>
    </source>
</evidence>
<dbReference type="SUPFAM" id="SSF103473">
    <property type="entry name" value="MFS general substrate transporter"/>
    <property type="match status" value="1"/>
</dbReference>
<dbReference type="InterPro" id="IPR011701">
    <property type="entry name" value="MFS"/>
</dbReference>
<dbReference type="InterPro" id="IPR036259">
    <property type="entry name" value="MFS_trans_sf"/>
</dbReference>
<evidence type="ECO:0000256" key="5">
    <source>
        <dbReference type="ARBA" id="ARBA00023136"/>
    </source>
</evidence>
<dbReference type="Proteomes" id="UP001501509">
    <property type="component" value="Unassembled WGS sequence"/>
</dbReference>
<keyword evidence="2" id="KW-1003">Cell membrane</keyword>
<dbReference type="PANTHER" id="PTHR23513:SF6">
    <property type="entry name" value="MAJOR FACILITATOR SUPERFAMILY ASSOCIATED DOMAIN-CONTAINING PROTEIN"/>
    <property type="match status" value="1"/>
</dbReference>
<keyword evidence="3 6" id="KW-0812">Transmembrane</keyword>
<evidence type="ECO:0000313" key="7">
    <source>
        <dbReference type="EMBL" id="GAA2598870.1"/>
    </source>
</evidence>
<dbReference type="CDD" id="cd06173">
    <property type="entry name" value="MFS_MefA_like"/>
    <property type="match status" value="1"/>
</dbReference>
<feature type="transmembrane region" description="Helical" evidence="6">
    <location>
        <begin position="88"/>
        <end position="107"/>
    </location>
</feature>
<organism evidence="7 8">
    <name type="scientific">Actinomadura fulvescens</name>
    <dbReference type="NCBI Taxonomy" id="46160"/>
    <lineage>
        <taxon>Bacteria</taxon>
        <taxon>Bacillati</taxon>
        <taxon>Actinomycetota</taxon>
        <taxon>Actinomycetes</taxon>
        <taxon>Streptosporangiales</taxon>
        <taxon>Thermomonosporaceae</taxon>
        <taxon>Actinomadura</taxon>
    </lineage>
</organism>